<evidence type="ECO:0000313" key="1">
    <source>
        <dbReference type="EMBL" id="ETW86390.1"/>
    </source>
</evidence>
<dbReference type="HOGENOM" id="CLU_1796719_0_0_1"/>
<gene>
    <name evidence="1" type="ORF">HETIRDRAFT_449229</name>
</gene>
<dbReference type="RefSeq" id="XP_009543132.1">
    <property type="nucleotide sequence ID" value="XM_009544837.1"/>
</dbReference>
<dbReference type="KEGG" id="hir:HETIRDRAFT_449229"/>
<keyword evidence="2" id="KW-1185">Reference proteome</keyword>
<dbReference type="InParanoid" id="W4KLZ6"/>
<evidence type="ECO:0000313" key="2">
    <source>
        <dbReference type="Proteomes" id="UP000030671"/>
    </source>
</evidence>
<dbReference type="AlphaFoldDB" id="W4KLZ6"/>
<reference evidence="1 2" key="1">
    <citation type="journal article" date="2012" name="New Phytol.">
        <title>Insight into trade-off between wood decay and parasitism from the genome of a fungal forest pathogen.</title>
        <authorList>
            <person name="Olson A."/>
            <person name="Aerts A."/>
            <person name="Asiegbu F."/>
            <person name="Belbahri L."/>
            <person name="Bouzid O."/>
            <person name="Broberg A."/>
            <person name="Canback B."/>
            <person name="Coutinho P.M."/>
            <person name="Cullen D."/>
            <person name="Dalman K."/>
            <person name="Deflorio G."/>
            <person name="van Diepen L.T."/>
            <person name="Dunand C."/>
            <person name="Duplessis S."/>
            <person name="Durling M."/>
            <person name="Gonthier P."/>
            <person name="Grimwood J."/>
            <person name="Fossdal C.G."/>
            <person name="Hansson D."/>
            <person name="Henrissat B."/>
            <person name="Hietala A."/>
            <person name="Himmelstrand K."/>
            <person name="Hoffmeister D."/>
            <person name="Hogberg N."/>
            <person name="James T.Y."/>
            <person name="Karlsson M."/>
            <person name="Kohler A."/>
            <person name="Kues U."/>
            <person name="Lee Y.H."/>
            <person name="Lin Y.C."/>
            <person name="Lind M."/>
            <person name="Lindquist E."/>
            <person name="Lombard V."/>
            <person name="Lucas S."/>
            <person name="Lunden K."/>
            <person name="Morin E."/>
            <person name="Murat C."/>
            <person name="Park J."/>
            <person name="Raffaello T."/>
            <person name="Rouze P."/>
            <person name="Salamov A."/>
            <person name="Schmutz J."/>
            <person name="Solheim H."/>
            <person name="Stahlberg J."/>
            <person name="Velez H."/>
            <person name="de Vries R.P."/>
            <person name="Wiebenga A."/>
            <person name="Woodward S."/>
            <person name="Yakovlev I."/>
            <person name="Garbelotto M."/>
            <person name="Martin F."/>
            <person name="Grigoriev I.V."/>
            <person name="Stenlid J."/>
        </authorList>
    </citation>
    <scope>NUCLEOTIDE SEQUENCE [LARGE SCALE GENOMIC DNA]</scope>
    <source>
        <strain evidence="1 2">TC 32-1</strain>
    </source>
</reference>
<dbReference type="Proteomes" id="UP000030671">
    <property type="component" value="Unassembled WGS sequence"/>
</dbReference>
<protein>
    <submittedName>
        <fullName evidence="1">Uncharacterized protein</fullName>
    </submittedName>
</protein>
<sequence length="144" mass="15726">MPDMTSVAAAGEARHLQRGSSCQPRPIPPLLVFLALLLFDTRLVSLPPATRFGQVIASVGFGRDVSQNRTLKTLWARDVADPPDKNMYQCRRFLYSSLKHCFNASTVTPQSRGVFLSNTASTDTLLAAYTASTSTLSISRYSPS</sequence>
<dbReference type="EMBL" id="KI925455">
    <property type="protein sequence ID" value="ETW86390.1"/>
    <property type="molecule type" value="Genomic_DNA"/>
</dbReference>
<accession>W4KLZ6</accession>
<name>W4KLZ6_HETIT</name>
<dbReference type="GeneID" id="20675922"/>
<proteinExistence type="predicted"/>
<organism evidence="1 2">
    <name type="scientific">Heterobasidion irregulare (strain TC 32-1)</name>
    <dbReference type="NCBI Taxonomy" id="747525"/>
    <lineage>
        <taxon>Eukaryota</taxon>
        <taxon>Fungi</taxon>
        <taxon>Dikarya</taxon>
        <taxon>Basidiomycota</taxon>
        <taxon>Agaricomycotina</taxon>
        <taxon>Agaricomycetes</taxon>
        <taxon>Russulales</taxon>
        <taxon>Bondarzewiaceae</taxon>
        <taxon>Heterobasidion</taxon>
        <taxon>Heterobasidion annosum species complex</taxon>
    </lineage>
</organism>